<dbReference type="InterPro" id="IPR013249">
    <property type="entry name" value="RNA_pol_sigma70_r4_t2"/>
</dbReference>
<dbReference type="InterPro" id="IPR039425">
    <property type="entry name" value="RNA_pol_sigma-70-like"/>
</dbReference>
<dbReference type="HOGENOM" id="CLU_852373_0_0_11"/>
<evidence type="ECO:0000256" key="1">
    <source>
        <dbReference type="ARBA" id="ARBA00010641"/>
    </source>
</evidence>
<keyword evidence="2" id="KW-0805">Transcription regulation</keyword>
<keyword evidence="3" id="KW-0731">Sigma factor</keyword>
<proteinExistence type="inferred from homology"/>
<keyword evidence="9" id="KW-1185">Reference proteome</keyword>
<evidence type="ECO:0000256" key="3">
    <source>
        <dbReference type="ARBA" id="ARBA00023082"/>
    </source>
</evidence>
<name>C7Q6G2_CATAD</name>
<dbReference type="SUPFAM" id="SSF88946">
    <property type="entry name" value="Sigma2 domain of RNA polymerase sigma factors"/>
    <property type="match status" value="1"/>
</dbReference>
<dbReference type="eggNOG" id="COG1595">
    <property type="taxonomic scope" value="Bacteria"/>
</dbReference>
<dbReference type="GO" id="GO:0006352">
    <property type="term" value="P:DNA-templated transcription initiation"/>
    <property type="evidence" value="ECO:0007669"/>
    <property type="project" value="InterPro"/>
</dbReference>
<evidence type="ECO:0000313" key="9">
    <source>
        <dbReference type="Proteomes" id="UP000000851"/>
    </source>
</evidence>
<dbReference type="STRING" id="479433.Caci_5138"/>
<gene>
    <name evidence="8" type="ordered locus">Caci_5138</name>
</gene>
<protein>
    <submittedName>
        <fullName evidence="8">RNA polymerase, sigma-24 subunit, ECF subfamily</fullName>
    </submittedName>
</protein>
<dbReference type="InterPro" id="IPR007627">
    <property type="entry name" value="RNA_pol_sigma70_r2"/>
</dbReference>
<dbReference type="RefSeq" id="WP_015793726.1">
    <property type="nucleotide sequence ID" value="NC_013131.1"/>
</dbReference>
<keyword evidence="4" id="KW-0238">DNA-binding</keyword>
<evidence type="ECO:0000256" key="5">
    <source>
        <dbReference type="ARBA" id="ARBA00023163"/>
    </source>
</evidence>
<dbReference type="Gene3D" id="1.10.1740.10">
    <property type="match status" value="1"/>
</dbReference>
<evidence type="ECO:0000256" key="4">
    <source>
        <dbReference type="ARBA" id="ARBA00023125"/>
    </source>
</evidence>
<dbReference type="SUPFAM" id="SSF88659">
    <property type="entry name" value="Sigma3 and sigma4 domains of RNA polymerase sigma factors"/>
    <property type="match status" value="1"/>
</dbReference>
<dbReference type="Gene3D" id="1.10.10.10">
    <property type="entry name" value="Winged helix-like DNA-binding domain superfamily/Winged helix DNA-binding domain"/>
    <property type="match status" value="1"/>
</dbReference>
<dbReference type="GO" id="GO:0003677">
    <property type="term" value="F:DNA binding"/>
    <property type="evidence" value="ECO:0007669"/>
    <property type="project" value="UniProtKB-KW"/>
</dbReference>
<dbReference type="OrthoDB" id="3821507at2"/>
<dbReference type="NCBIfam" id="TIGR02937">
    <property type="entry name" value="sigma70-ECF"/>
    <property type="match status" value="1"/>
</dbReference>
<evidence type="ECO:0000259" key="6">
    <source>
        <dbReference type="Pfam" id="PF04542"/>
    </source>
</evidence>
<evidence type="ECO:0000256" key="2">
    <source>
        <dbReference type="ARBA" id="ARBA00023015"/>
    </source>
</evidence>
<dbReference type="InterPro" id="IPR013324">
    <property type="entry name" value="RNA_pol_sigma_r3/r4-like"/>
</dbReference>
<dbReference type="InParanoid" id="C7Q6G2"/>
<sequence length="326" mass="34962">MSTATAGTPTDTDTDTALVRAAQTGDVAALALLLEQHRAGMRAVALSILGPGPDADDAIQDAVLVALRRIGDVRDPAAAGAWLRMIVRNQCRGQLRDAQRLVPLDELASHRDSAPGPDELLENHAMQDWLWEAIEQLSPALRLTLVLRHFSEHVTAYDQIARVCGVPAGTVRSRLNQARAKLAAALAATAEAAHSDARTRTAASWDEAHDTLATAEAGEFGRVVAQRWSPDVALMYGGSRLGGSALITRAMDCDLAAGVRQRPVKVIAGRSLAVWEMDITSPPDNPEHCPPTAAWVMDLDGGRVARLRLFHPRPLAESVMEQRLAA</sequence>
<dbReference type="GO" id="GO:0016987">
    <property type="term" value="F:sigma factor activity"/>
    <property type="evidence" value="ECO:0007669"/>
    <property type="project" value="UniProtKB-KW"/>
</dbReference>
<dbReference type="Pfam" id="PF04542">
    <property type="entry name" value="Sigma70_r2"/>
    <property type="match status" value="1"/>
</dbReference>
<dbReference type="EMBL" id="CP001700">
    <property type="protein sequence ID" value="ACU73997.1"/>
    <property type="molecule type" value="Genomic_DNA"/>
</dbReference>
<dbReference type="PANTHER" id="PTHR43133">
    <property type="entry name" value="RNA POLYMERASE ECF-TYPE SIGMA FACTO"/>
    <property type="match status" value="1"/>
</dbReference>
<dbReference type="Pfam" id="PF08281">
    <property type="entry name" value="Sigma70_r4_2"/>
    <property type="match status" value="1"/>
</dbReference>
<comment type="similarity">
    <text evidence="1">Belongs to the sigma-70 factor family. ECF subfamily.</text>
</comment>
<keyword evidence="5" id="KW-0804">Transcription</keyword>
<organism evidence="8 9">
    <name type="scientific">Catenulispora acidiphila (strain DSM 44928 / JCM 14897 / NBRC 102108 / NRRL B-24433 / ID139908)</name>
    <dbReference type="NCBI Taxonomy" id="479433"/>
    <lineage>
        <taxon>Bacteria</taxon>
        <taxon>Bacillati</taxon>
        <taxon>Actinomycetota</taxon>
        <taxon>Actinomycetes</taxon>
        <taxon>Catenulisporales</taxon>
        <taxon>Catenulisporaceae</taxon>
        <taxon>Catenulispora</taxon>
    </lineage>
</organism>
<dbReference type="InterPro" id="IPR013325">
    <property type="entry name" value="RNA_pol_sigma_r2"/>
</dbReference>
<evidence type="ECO:0000313" key="8">
    <source>
        <dbReference type="EMBL" id="ACU73997.1"/>
    </source>
</evidence>
<dbReference type="Proteomes" id="UP000000851">
    <property type="component" value="Chromosome"/>
</dbReference>
<dbReference type="AlphaFoldDB" id="C7Q6G2"/>
<reference evidence="8 9" key="1">
    <citation type="journal article" date="2009" name="Stand. Genomic Sci.">
        <title>Complete genome sequence of Catenulispora acidiphila type strain (ID 139908).</title>
        <authorList>
            <person name="Copeland A."/>
            <person name="Lapidus A."/>
            <person name="Glavina Del Rio T."/>
            <person name="Nolan M."/>
            <person name="Lucas S."/>
            <person name="Chen F."/>
            <person name="Tice H."/>
            <person name="Cheng J.F."/>
            <person name="Bruce D."/>
            <person name="Goodwin L."/>
            <person name="Pitluck S."/>
            <person name="Mikhailova N."/>
            <person name="Pati A."/>
            <person name="Ivanova N."/>
            <person name="Mavromatis K."/>
            <person name="Chen A."/>
            <person name="Palaniappan K."/>
            <person name="Chain P."/>
            <person name="Land M."/>
            <person name="Hauser L."/>
            <person name="Chang Y.J."/>
            <person name="Jeffries C.D."/>
            <person name="Chertkov O."/>
            <person name="Brettin T."/>
            <person name="Detter J.C."/>
            <person name="Han C."/>
            <person name="Ali Z."/>
            <person name="Tindall B.J."/>
            <person name="Goker M."/>
            <person name="Bristow J."/>
            <person name="Eisen J.A."/>
            <person name="Markowitz V."/>
            <person name="Hugenholtz P."/>
            <person name="Kyrpides N.C."/>
            <person name="Klenk H.P."/>
        </authorList>
    </citation>
    <scope>NUCLEOTIDE SEQUENCE [LARGE SCALE GENOMIC DNA]</scope>
    <source>
        <strain evidence="9">DSM 44928 / JCM 14897 / NBRC 102108 / NRRL B-24433 / ID139908</strain>
    </source>
</reference>
<accession>C7Q6G2</accession>
<dbReference type="InterPro" id="IPR014284">
    <property type="entry name" value="RNA_pol_sigma-70_dom"/>
</dbReference>
<feature type="domain" description="RNA polymerase sigma factor 70 region 4 type 2" evidence="7">
    <location>
        <begin position="128"/>
        <end position="182"/>
    </location>
</feature>
<dbReference type="KEGG" id="cai:Caci_5138"/>
<dbReference type="PANTHER" id="PTHR43133:SF8">
    <property type="entry name" value="RNA POLYMERASE SIGMA FACTOR HI_1459-RELATED"/>
    <property type="match status" value="1"/>
</dbReference>
<feature type="domain" description="RNA polymerase sigma-70 region 2" evidence="6">
    <location>
        <begin position="33"/>
        <end position="100"/>
    </location>
</feature>
<dbReference type="InterPro" id="IPR036388">
    <property type="entry name" value="WH-like_DNA-bd_sf"/>
</dbReference>
<evidence type="ECO:0000259" key="7">
    <source>
        <dbReference type="Pfam" id="PF08281"/>
    </source>
</evidence>